<keyword evidence="3" id="KW-0999">Mitochondrion inner membrane</keyword>
<organism evidence="10">
    <name type="scientific">Albugo laibachii Nc14</name>
    <dbReference type="NCBI Taxonomy" id="890382"/>
    <lineage>
        <taxon>Eukaryota</taxon>
        <taxon>Sar</taxon>
        <taxon>Stramenopiles</taxon>
        <taxon>Oomycota</taxon>
        <taxon>Peronosporomycetes</taxon>
        <taxon>Albuginales</taxon>
        <taxon>Albuginaceae</taxon>
        <taxon>Albugo</taxon>
    </lineage>
</organism>
<reference evidence="10" key="1">
    <citation type="journal article" date="2011" name="PLoS Biol.">
        <title>Gene gain and loss during evolution of obligate parasitism in the white rust pathogen of Arabidopsis thaliana.</title>
        <authorList>
            <person name="Kemen E."/>
            <person name="Gardiner A."/>
            <person name="Schultz-Larsen T."/>
            <person name="Kemen A.C."/>
            <person name="Balmuth A.L."/>
            <person name="Robert-Seilaniantz A."/>
            <person name="Bailey K."/>
            <person name="Holub E."/>
            <person name="Studholme D.J."/>
            <person name="Maclean D."/>
            <person name="Jones J.D."/>
        </authorList>
    </citation>
    <scope>NUCLEOTIDE SEQUENCE</scope>
</reference>
<protein>
    <submittedName>
        <fullName evidence="10">PREDICTED: similar to predicted protein putative</fullName>
    </submittedName>
</protein>
<dbReference type="InterPro" id="IPR044202">
    <property type="entry name" value="LETM1/MDM38-like"/>
</dbReference>
<proteinExistence type="predicted"/>
<evidence type="ECO:0000256" key="3">
    <source>
        <dbReference type="ARBA" id="ARBA00022792"/>
    </source>
</evidence>
<keyword evidence="2 8" id="KW-0812">Transmembrane</keyword>
<feature type="domain" description="Letm1 RBD" evidence="9">
    <location>
        <begin position="140"/>
        <end position="347"/>
    </location>
</feature>
<evidence type="ECO:0000256" key="8">
    <source>
        <dbReference type="SAM" id="Phobius"/>
    </source>
</evidence>
<dbReference type="PANTHER" id="PTHR14009:SF1">
    <property type="entry name" value="MITOCHONDRIAL PROTON_CALCIUM EXCHANGER PROTEIN"/>
    <property type="match status" value="1"/>
</dbReference>
<dbReference type="InterPro" id="IPR033122">
    <property type="entry name" value="LETM1-like_RBD"/>
</dbReference>
<gene>
    <name evidence="10" type="primary">AlNc14C311G10489</name>
    <name evidence="10" type="ORF">ALNC14_117930</name>
</gene>
<dbReference type="GO" id="GO:0043022">
    <property type="term" value="F:ribosome binding"/>
    <property type="evidence" value="ECO:0007669"/>
    <property type="project" value="InterPro"/>
</dbReference>
<accession>F0WW41</accession>
<evidence type="ECO:0000256" key="4">
    <source>
        <dbReference type="ARBA" id="ARBA00022989"/>
    </source>
</evidence>
<feature type="transmembrane region" description="Helical" evidence="8">
    <location>
        <begin position="115"/>
        <end position="135"/>
    </location>
</feature>
<reference evidence="10" key="2">
    <citation type="submission" date="2011-02" db="EMBL/GenBank/DDBJ databases">
        <authorList>
            <person name="MacLean D."/>
        </authorList>
    </citation>
    <scope>NUCLEOTIDE SEQUENCE</scope>
</reference>
<dbReference type="PROSITE" id="PS51758">
    <property type="entry name" value="LETM1_RBD"/>
    <property type="match status" value="1"/>
</dbReference>
<comment type="subcellular location">
    <subcellularLocation>
        <location evidence="1">Mitochondrion inner membrane</location>
        <topology evidence="1">Single-pass membrane protein</topology>
    </subcellularLocation>
</comment>
<evidence type="ECO:0000259" key="9">
    <source>
        <dbReference type="PROSITE" id="PS51758"/>
    </source>
</evidence>
<evidence type="ECO:0000313" key="10">
    <source>
        <dbReference type="EMBL" id="CCA25649.1"/>
    </source>
</evidence>
<dbReference type="AlphaFoldDB" id="F0WW41"/>
<dbReference type="Pfam" id="PF07766">
    <property type="entry name" value="LETM1_RBD"/>
    <property type="match status" value="1"/>
</dbReference>
<keyword evidence="4 8" id="KW-1133">Transmembrane helix</keyword>
<evidence type="ECO:0000256" key="7">
    <source>
        <dbReference type="PROSITE-ProRule" id="PRU01094"/>
    </source>
</evidence>
<evidence type="ECO:0000256" key="6">
    <source>
        <dbReference type="ARBA" id="ARBA00023136"/>
    </source>
</evidence>
<keyword evidence="5 7" id="KW-0496">Mitochondrion</keyword>
<evidence type="ECO:0000256" key="2">
    <source>
        <dbReference type="ARBA" id="ARBA00022692"/>
    </source>
</evidence>
<dbReference type="HOGENOM" id="CLU_805307_0_0_1"/>
<sequence>MSGILLASLRYKRVVILGSHSNTILNARACMSSMNGNNSQSTKRSVFQKLARWMEPFVQGTKALYQENLQAWHIRNRIKQSQGVNNNNKPLIHSDISRKEMMIVRQAHRDLFKSLPLLVLFTVPLIGYAAPILGFKFPKQLLPWQFWSDGQKTQFFQENALERADHHSKLIQIVRPILSKSDSTGKKTTLALVNNKSPSIPPIDMHKIAPYFEESGLLSLKRLNDDHLALLTQLHASNPGLSFLFTYLPKEYLVRHLSRRVEEIRVDDFMLMKEGTKDLSLSELEFACSDRGIVSGYGKTEDMRGALDHWLSMYSKDSKDEVVRYPTSLLCHAPALMKPKHLNDSQK</sequence>
<evidence type="ECO:0000256" key="1">
    <source>
        <dbReference type="ARBA" id="ARBA00004434"/>
    </source>
</evidence>
<evidence type="ECO:0000256" key="5">
    <source>
        <dbReference type="ARBA" id="ARBA00023128"/>
    </source>
</evidence>
<dbReference type="EMBL" id="FR824356">
    <property type="protein sequence ID" value="CCA25649.1"/>
    <property type="molecule type" value="Genomic_DNA"/>
</dbReference>
<keyword evidence="6 8" id="KW-0472">Membrane</keyword>
<dbReference type="GO" id="GO:0005743">
    <property type="term" value="C:mitochondrial inner membrane"/>
    <property type="evidence" value="ECO:0007669"/>
    <property type="project" value="UniProtKB-SubCell"/>
</dbReference>
<name>F0WW41_9STRA</name>
<dbReference type="PANTHER" id="PTHR14009">
    <property type="entry name" value="LEUCINE ZIPPER-EF-HAND CONTAINING TRANSMEMBRANE PROTEIN"/>
    <property type="match status" value="1"/>
</dbReference>
<dbReference type="GO" id="GO:0030003">
    <property type="term" value="P:intracellular monoatomic cation homeostasis"/>
    <property type="evidence" value="ECO:0007669"/>
    <property type="project" value="TreeGrafter"/>
</dbReference>